<dbReference type="InterPro" id="IPR011701">
    <property type="entry name" value="MFS"/>
</dbReference>
<feature type="transmembrane region" description="Helical" evidence="7">
    <location>
        <begin position="494"/>
        <end position="516"/>
    </location>
</feature>
<dbReference type="EMBL" id="RRYP01006638">
    <property type="protein sequence ID" value="TNV81053.1"/>
    <property type="molecule type" value="Genomic_DNA"/>
</dbReference>
<dbReference type="Pfam" id="PF07690">
    <property type="entry name" value="MFS_1"/>
    <property type="match status" value="1"/>
</dbReference>
<feature type="transmembrane region" description="Helical" evidence="7">
    <location>
        <begin position="414"/>
        <end position="437"/>
    </location>
</feature>
<feature type="transmembrane region" description="Helical" evidence="7">
    <location>
        <begin position="463"/>
        <end position="482"/>
    </location>
</feature>
<feature type="transmembrane region" description="Helical" evidence="7">
    <location>
        <begin position="356"/>
        <end position="376"/>
    </location>
</feature>
<evidence type="ECO:0000256" key="2">
    <source>
        <dbReference type="ARBA" id="ARBA00022448"/>
    </source>
</evidence>
<dbReference type="AlphaFoldDB" id="A0A8J8NT72"/>
<sequence>MKPQGHLRSASIASDPNSPRKRSRAYSAHSSKIHLALSIDNDLKQNLSHDNLRPRALSGNEQMSIDIPQNQDRETRLLGGGAKNDSGWLFPVLLFSEIFMWTLYGNIATFYPPYRTAHHKSITDTQVGVVLAMFEGGVLIFSPIVSLLLPKIGRKNFILIGTLAMILASAGFGTLVYVQNDSWFFWLSIALRMICGFGDAASSTAIFSIIGSEYPDKRERYFGYFESAVGVGLMLGPVLGQIFYTLLGFEYTFYCTGGVLVLPLLLQAVFVPNRLNKSSYGNENPEDNVKQGPANALPGLEGLAMEPTKELTFKHLLTNSRAMMASISSIFAMIFMLFMDTIFSNYLLSIHISEDYIGYIYAAPCGIYSICSPLVGKLCEHVEKIYITQIAFLVSFVGLIFFGPSEVLGLPQTFTYVMIGNCIDGVAVSLIFVPLLAEIVDAVKEKEGITEENEQLNDLSSGLFNASYAIGCLVAPILGGLFNDLWGFRSTCDIFAFSSLAYAGIYFFVNFVPYLITKQRKKNQELKKKVTLQEDSRTILVKSGATVDLSAQSGDAPNFPGNHLAQSNNQVHQPRQANNEESTRMDLIVDTTNNAQGGEHSGYLIQRMTEKGAF</sequence>
<evidence type="ECO:0000313" key="9">
    <source>
        <dbReference type="EMBL" id="TNV81053.1"/>
    </source>
</evidence>
<reference evidence="9" key="1">
    <citation type="submission" date="2019-06" db="EMBL/GenBank/DDBJ databases">
        <authorList>
            <person name="Zheng W."/>
        </authorList>
    </citation>
    <scope>NUCLEOTIDE SEQUENCE</scope>
    <source>
        <strain evidence="9">QDHG01</strain>
    </source>
</reference>
<dbReference type="Proteomes" id="UP000785679">
    <property type="component" value="Unassembled WGS sequence"/>
</dbReference>
<dbReference type="GO" id="GO:0022857">
    <property type="term" value="F:transmembrane transporter activity"/>
    <property type="evidence" value="ECO:0007669"/>
    <property type="project" value="InterPro"/>
</dbReference>
<dbReference type="OrthoDB" id="416030at2759"/>
<dbReference type="InterPro" id="IPR036259">
    <property type="entry name" value="MFS_trans_sf"/>
</dbReference>
<proteinExistence type="predicted"/>
<organism evidence="9 10">
    <name type="scientific">Halteria grandinella</name>
    <dbReference type="NCBI Taxonomy" id="5974"/>
    <lineage>
        <taxon>Eukaryota</taxon>
        <taxon>Sar</taxon>
        <taxon>Alveolata</taxon>
        <taxon>Ciliophora</taxon>
        <taxon>Intramacronucleata</taxon>
        <taxon>Spirotrichea</taxon>
        <taxon>Stichotrichia</taxon>
        <taxon>Sporadotrichida</taxon>
        <taxon>Halteriidae</taxon>
        <taxon>Halteria</taxon>
    </lineage>
</organism>
<dbReference type="PANTHER" id="PTHR23506:SF26">
    <property type="entry name" value="MFS-TYPE TRANSPORTER SLC18B1"/>
    <property type="match status" value="1"/>
</dbReference>
<evidence type="ECO:0000256" key="1">
    <source>
        <dbReference type="ARBA" id="ARBA00004141"/>
    </source>
</evidence>
<evidence type="ECO:0000256" key="3">
    <source>
        <dbReference type="ARBA" id="ARBA00022692"/>
    </source>
</evidence>
<feature type="transmembrane region" description="Helical" evidence="7">
    <location>
        <begin position="251"/>
        <end position="271"/>
    </location>
</feature>
<feature type="region of interest" description="Disordered" evidence="6">
    <location>
        <begin position="559"/>
        <end position="579"/>
    </location>
</feature>
<evidence type="ECO:0000313" key="10">
    <source>
        <dbReference type="Proteomes" id="UP000785679"/>
    </source>
</evidence>
<feature type="transmembrane region" description="Helical" evidence="7">
    <location>
        <begin position="127"/>
        <end position="149"/>
    </location>
</feature>
<feature type="compositionally biased region" description="Polar residues" evidence="6">
    <location>
        <begin position="564"/>
        <end position="579"/>
    </location>
</feature>
<evidence type="ECO:0000256" key="7">
    <source>
        <dbReference type="SAM" id="Phobius"/>
    </source>
</evidence>
<keyword evidence="2" id="KW-0813">Transport</keyword>
<name>A0A8J8NT72_HALGN</name>
<dbReference type="PROSITE" id="PS50850">
    <property type="entry name" value="MFS"/>
    <property type="match status" value="1"/>
</dbReference>
<comment type="subcellular location">
    <subcellularLocation>
        <location evidence="1">Membrane</location>
        <topology evidence="1">Multi-pass membrane protein</topology>
    </subcellularLocation>
</comment>
<dbReference type="InterPro" id="IPR050930">
    <property type="entry name" value="MFS_Vesicular_Transporter"/>
</dbReference>
<evidence type="ECO:0000256" key="4">
    <source>
        <dbReference type="ARBA" id="ARBA00022989"/>
    </source>
</evidence>
<gene>
    <name evidence="9" type="ORF">FGO68_gene17012</name>
</gene>
<feature type="transmembrane region" description="Helical" evidence="7">
    <location>
        <begin position="156"/>
        <end position="177"/>
    </location>
</feature>
<keyword evidence="10" id="KW-1185">Reference proteome</keyword>
<keyword evidence="4 7" id="KW-1133">Transmembrane helix</keyword>
<accession>A0A8J8NT72</accession>
<feature type="domain" description="Major facilitator superfamily (MFS) profile" evidence="8">
    <location>
        <begin position="89"/>
        <end position="516"/>
    </location>
</feature>
<evidence type="ECO:0000259" key="8">
    <source>
        <dbReference type="PROSITE" id="PS50850"/>
    </source>
</evidence>
<dbReference type="Gene3D" id="1.20.1250.20">
    <property type="entry name" value="MFS general substrate transporter like domains"/>
    <property type="match status" value="2"/>
</dbReference>
<dbReference type="PANTHER" id="PTHR23506">
    <property type="entry name" value="GH10249P"/>
    <property type="match status" value="1"/>
</dbReference>
<protein>
    <recommendedName>
        <fullName evidence="8">Major facilitator superfamily (MFS) profile domain-containing protein</fullName>
    </recommendedName>
</protein>
<keyword evidence="5 7" id="KW-0472">Membrane</keyword>
<comment type="caution">
    <text evidence="9">The sequence shown here is derived from an EMBL/GenBank/DDBJ whole genome shotgun (WGS) entry which is preliminary data.</text>
</comment>
<evidence type="ECO:0000256" key="6">
    <source>
        <dbReference type="SAM" id="MobiDB-lite"/>
    </source>
</evidence>
<feature type="transmembrane region" description="Helical" evidence="7">
    <location>
        <begin position="385"/>
        <end position="402"/>
    </location>
</feature>
<keyword evidence="3 7" id="KW-0812">Transmembrane</keyword>
<feature type="region of interest" description="Disordered" evidence="6">
    <location>
        <begin position="1"/>
        <end position="25"/>
    </location>
</feature>
<feature type="transmembrane region" description="Helical" evidence="7">
    <location>
        <begin position="88"/>
        <end position="107"/>
    </location>
</feature>
<feature type="transmembrane region" description="Helical" evidence="7">
    <location>
        <begin position="322"/>
        <end position="344"/>
    </location>
</feature>
<feature type="transmembrane region" description="Helical" evidence="7">
    <location>
        <begin position="183"/>
        <end position="210"/>
    </location>
</feature>
<feature type="transmembrane region" description="Helical" evidence="7">
    <location>
        <begin position="222"/>
        <end position="245"/>
    </location>
</feature>
<dbReference type="SUPFAM" id="SSF103473">
    <property type="entry name" value="MFS general substrate transporter"/>
    <property type="match status" value="1"/>
</dbReference>
<dbReference type="GO" id="GO:0016020">
    <property type="term" value="C:membrane"/>
    <property type="evidence" value="ECO:0007669"/>
    <property type="project" value="UniProtKB-SubCell"/>
</dbReference>
<dbReference type="InterPro" id="IPR020846">
    <property type="entry name" value="MFS_dom"/>
</dbReference>
<evidence type="ECO:0000256" key="5">
    <source>
        <dbReference type="ARBA" id="ARBA00023136"/>
    </source>
</evidence>